<dbReference type="PROSITE" id="PS01081">
    <property type="entry name" value="HTH_TETR_1"/>
    <property type="match status" value="1"/>
</dbReference>
<feature type="DNA-binding region" description="H-T-H motif" evidence="4">
    <location>
        <begin position="39"/>
        <end position="58"/>
    </location>
</feature>
<dbReference type="SUPFAM" id="SSF46689">
    <property type="entry name" value="Homeodomain-like"/>
    <property type="match status" value="1"/>
</dbReference>
<dbReference type="PRINTS" id="PR00455">
    <property type="entry name" value="HTHTETR"/>
</dbReference>
<accession>E3IVG2</accession>
<dbReference type="PROSITE" id="PS50977">
    <property type="entry name" value="HTH_TETR_2"/>
    <property type="match status" value="1"/>
</dbReference>
<evidence type="ECO:0000256" key="3">
    <source>
        <dbReference type="ARBA" id="ARBA00023163"/>
    </source>
</evidence>
<dbReference type="Pfam" id="PF00440">
    <property type="entry name" value="TetR_N"/>
    <property type="match status" value="1"/>
</dbReference>
<dbReference type="eggNOG" id="COG1309">
    <property type="taxonomic scope" value="Bacteria"/>
</dbReference>
<evidence type="ECO:0000313" key="7">
    <source>
        <dbReference type="EMBL" id="ADP81326.1"/>
    </source>
</evidence>
<evidence type="ECO:0000256" key="5">
    <source>
        <dbReference type="SAM" id="MobiDB-lite"/>
    </source>
</evidence>
<keyword evidence="2 4" id="KW-0238">DNA-binding</keyword>
<dbReference type="Gene3D" id="1.10.357.10">
    <property type="entry name" value="Tetracycline Repressor, domain 2"/>
    <property type="match status" value="1"/>
</dbReference>
<dbReference type="InterPro" id="IPR009057">
    <property type="entry name" value="Homeodomain-like_sf"/>
</dbReference>
<dbReference type="STRING" id="298654.FraEuI1c_3314"/>
<dbReference type="HOGENOM" id="CLU_069356_25_3_11"/>
<dbReference type="GO" id="GO:0000976">
    <property type="term" value="F:transcription cis-regulatory region binding"/>
    <property type="evidence" value="ECO:0007669"/>
    <property type="project" value="TreeGrafter"/>
</dbReference>
<dbReference type="PANTHER" id="PTHR30055:SF148">
    <property type="entry name" value="TETR-FAMILY TRANSCRIPTIONAL REGULATOR"/>
    <property type="match status" value="1"/>
</dbReference>
<evidence type="ECO:0000313" key="8">
    <source>
        <dbReference type="Proteomes" id="UP000002484"/>
    </source>
</evidence>
<feature type="compositionally biased region" description="Basic residues" evidence="5">
    <location>
        <begin position="1"/>
        <end position="11"/>
    </location>
</feature>
<dbReference type="EMBL" id="CP002299">
    <property type="protein sequence ID" value="ADP81326.1"/>
    <property type="molecule type" value="Genomic_DNA"/>
</dbReference>
<dbReference type="Gene3D" id="1.10.10.60">
    <property type="entry name" value="Homeodomain-like"/>
    <property type="match status" value="1"/>
</dbReference>
<reference evidence="7 8" key="1">
    <citation type="submission" date="2010-10" db="EMBL/GenBank/DDBJ databases">
        <title>Complete sequence of Frankia sp. EuI1c.</title>
        <authorList>
            <consortium name="US DOE Joint Genome Institute"/>
            <person name="Lucas S."/>
            <person name="Copeland A."/>
            <person name="Lapidus A."/>
            <person name="Cheng J.-F."/>
            <person name="Bruce D."/>
            <person name="Goodwin L."/>
            <person name="Pitluck S."/>
            <person name="Chertkov O."/>
            <person name="Detter J.C."/>
            <person name="Han C."/>
            <person name="Tapia R."/>
            <person name="Land M."/>
            <person name="Hauser L."/>
            <person name="Jeffries C."/>
            <person name="Kyrpides N."/>
            <person name="Ivanova N."/>
            <person name="Mikhailova N."/>
            <person name="Beauchemin N."/>
            <person name="Sen A."/>
            <person name="Sur S.A."/>
            <person name="Gtari M."/>
            <person name="Wall L."/>
            <person name="Tisa L."/>
            <person name="Woyke T."/>
        </authorList>
    </citation>
    <scope>NUCLEOTIDE SEQUENCE [LARGE SCALE GENOMIC DNA]</scope>
    <source>
        <strain evidence="8">DSM 45817 / CECT 9037 / EuI1c</strain>
    </source>
</reference>
<feature type="domain" description="HTH tetR-type" evidence="6">
    <location>
        <begin position="16"/>
        <end position="76"/>
    </location>
</feature>
<dbReference type="InterPro" id="IPR036271">
    <property type="entry name" value="Tet_transcr_reg_TetR-rel_C_sf"/>
</dbReference>
<dbReference type="PANTHER" id="PTHR30055">
    <property type="entry name" value="HTH-TYPE TRANSCRIPTIONAL REGULATOR RUTR"/>
    <property type="match status" value="1"/>
</dbReference>
<evidence type="ECO:0000256" key="2">
    <source>
        <dbReference type="ARBA" id="ARBA00023125"/>
    </source>
</evidence>
<protein>
    <submittedName>
        <fullName evidence="7">Regulatory protein TetR</fullName>
    </submittedName>
</protein>
<dbReference type="InParanoid" id="E3IVG2"/>
<dbReference type="InterPro" id="IPR011075">
    <property type="entry name" value="TetR_C"/>
</dbReference>
<dbReference type="Pfam" id="PF16859">
    <property type="entry name" value="TetR_C_11"/>
    <property type="match status" value="1"/>
</dbReference>
<name>E3IVG2_PSEI1</name>
<dbReference type="InterPro" id="IPR023772">
    <property type="entry name" value="DNA-bd_HTH_TetR-type_CS"/>
</dbReference>
<dbReference type="CDD" id="cd00093">
    <property type="entry name" value="HTH_XRE"/>
    <property type="match status" value="1"/>
</dbReference>
<feature type="region of interest" description="Disordered" evidence="5">
    <location>
        <begin position="1"/>
        <end position="20"/>
    </location>
</feature>
<dbReference type="KEGG" id="fri:FraEuI1c_3314"/>
<keyword evidence="8" id="KW-1185">Reference proteome</keyword>
<evidence type="ECO:0000256" key="1">
    <source>
        <dbReference type="ARBA" id="ARBA00023015"/>
    </source>
</evidence>
<keyword evidence="3" id="KW-0804">Transcription</keyword>
<dbReference type="SUPFAM" id="SSF48498">
    <property type="entry name" value="Tetracyclin repressor-like, C-terminal domain"/>
    <property type="match status" value="1"/>
</dbReference>
<dbReference type="InterPro" id="IPR050109">
    <property type="entry name" value="HTH-type_TetR-like_transc_reg"/>
</dbReference>
<dbReference type="Proteomes" id="UP000002484">
    <property type="component" value="Chromosome"/>
</dbReference>
<gene>
    <name evidence="7" type="ordered locus">FraEuI1c_3314</name>
</gene>
<sequence>MSSPRLRRTPGRPRDPSVDESITRACRELLLELGYSALTIEAVAERAGVGRPTIYRRWPSKPYMVWDALFTTPQDATVIGETGDLRADLELWVTATMEFFSRPEVARAFSGLINDQPMDTAWQARLRDPVKEHVITRLRRGIDEGDLRPDADPAAIFDMVIGFAIYRSAVPQGSETPPSPQTITDHVLRGAAADKKS</sequence>
<evidence type="ECO:0000259" key="6">
    <source>
        <dbReference type="PROSITE" id="PS50977"/>
    </source>
</evidence>
<dbReference type="RefSeq" id="WP_013424444.1">
    <property type="nucleotide sequence ID" value="NC_014666.1"/>
</dbReference>
<dbReference type="InterPro" id="IPR001647">
    <property type="entry name" value="HTH_TetR"/>
</dbReference>
<dbReference type="AlphaFoldDB" id="E3IVG2"/>
<dbReference type="GO" id="GO:0003700">
    <property type="term" value="F:DNA-binding transcription factor activity"/>
    <property type="evidence" value="ECO:0007669"/>
    <property type="project" value="TreeGrafter"/>
</dbReference>
<dbReference type="InterPro" id="IPR001387">
    <property type="entry name" value="Cro/C1-type_HTH"/>
</dbReference>
<evidence type="ECO:0000256" key="4">
    <source>
        <dbReference type="PROSITE-ProRule" id="PRU00335"/>
    </source>
</evidence>
<keyword evidence="1" id="KW-0805">Transcription regulation</keyword>
<organism evidence="7 8">
    <name type="scientific">Pseudofrankia inefficax (strain DSM 45817 / CECT 9037 / DDB 130130 / EuI1c)</name>
    <name type="common">Frankia inefficax</name>
    <dbReference type="NCBI Taxonomy" id="298654"/>
    <lineage>
        <taxon>Bacteria</taxon>
        <taxon>Bacillati</taxon>
        <taxon>Actinomycetota</taxon>
        <taxon>Actinomycetes</taxon>
        <taxon>Frankiales</taxon>
        <taxon>Frankiaceae</taxon>
        <taxon>Pseudofrankia</taxon>
    </lineage>
</organism>
<dbReference type="OrthoDB" id="9796019at2"/>
<proteinExistence type="predicted"/>